<dbReference type="VEuPathDB" id="FungiDB:MYCTH_2304508"/>
<feature type="region of interest" description="Disordered" evidence="6">
    <location>
        <begin position="1"/>
        <end position="78"/>
    </location>
</feature>
<dbReference type="HOGENOM" id="CLU_018303_1_1_1"/>
<dbReference type="SUPFAM" id="SSF103473">
    <property type="entry name" value="MFS general substrate transporter"/>
    <property type="match status" value="1"/>
</dbReference>
<dbReference type="FunFam" id="1.20.1250.20:FF:000593">
    <property type="entry name" value="MFS general substrate transporter"/>
    <property type="match status" value="1"/>
</dbReference>
<accession>G2QEP8</accession>
<feature type="transmembrane region" description="Helical" evidence="7">
    <location>
        <begin position="127"/>
        <end position="148"/>
    </location>
</feature>
<gene>
    <name evidence="8" type="ORF">MYCTH_2304508</name>
</gene>
<dbReference type="OMA" id="CAWVGFF"/>
<feature type="transmembrane region" description="Helical" evidence="7">
    <location>
        <begin position="571"/>
        <end position="591"/>
    </location>
</feature>
<feature type="transmembrane region" description="Helical" evidence="7">
    <location>
        <begin position="88"/>
        <end position="107"/>
    </location>
</feature>
<comment type="subcellular location">
    <subcellularLocation>
        <location evidence="1">Membrane</location>
        <topology evidence="1">Multi-pass membrane protein</topology>
    </subcellularLocation>
</comment>
<dbReference type="Proteomes" id="UP000007322">
    <property type="component" value="Chromosome 3"/>
</dbReference>
<evidence type="ECO:0000256" key="1">
    <source>
        <dbReference type="ARBA" id="ARBA00004141"/>
    </source>
</evidence>
<feature type="transmembrane region" description="Helical" evidence="7">
    <location>
        <begin position="603"/>
        <end position="621"/>
    </location>
</feature>
<dbReference type="GO" id="GO:0005886">
    <property type="term" value="C:plasma membrane"/>
    <property type="evidence" value="ECO:0007669"/>
    <property type="project" value="TreeGrafter"/>
</dbReference>
<dbReference type="AlphaFoldDB" id="G2QEP8"/>
<dbReference type="InParanoid" id="G2QEP8"/>
<evidence type="ECO:0008006" key="10">
    <source>
        <dbReference type="Google" id="ProtNLM"/>
    </source>
</evidence>
<evidence type="ECO:0000256" key="4">
    <source>
        <dbReference type="ARBA" id="ARBA00022989"/>
    </source>
</evidence>
<evidence type="ECO:0000256" key="7">
    <source>
        <dbReference type="SAM" id="Phobius"/>
    </source>
</evidence>
<feature type="region of interest" description="Disordered" evidence="6">
    <location>
        <begin position="534"/>
        <end position="555"/>
    </location>
</feature>
<dbReference type="OrthoDB" id="28755at2759"/>
<keyword evidence="4 7" id="KW-1133">Transmembrane helix</keyword>
<evidence type="ECO:0000256" key="2">
    <source>
        <dbReference type="ARBA" id="ARBA00022448"/>
    </source>
</evidence>
<dbReference type="InterPro" id="IPR036259">
    <property type="entry name" value="MFS_trans_sf"/>
</dbReference>
<feature type="transmembrane region" description="Helical" evidence="7">
    <location>
        <begin position="457"/>
        <end position="475"/>
    </location>
</feature>
<keyword evidence="9" id="KW-1185">Reference proteome</keyword>
<keyword evidence="5 7" id="KW-0472">Membrane</keyword>
<protein>
    <recommendedName>
        <fullName evidence="10">General alpha-glucoside permease</fullName>
    </recommendedName>
</protein>
<dbReference type="KEGG" id="mtm:MYCTH_2304508"/>
<feature type="transmembrane region" description="Helical" evidence="7">
    <location>
        <begin position="160"/>
        <end position="178"/>
    </location>
</feature>
<dbReference type="GO" id="GO:0008506">
    <property type="term" value="F:sucrose:proton symporter activity"/>
    <property type="evidence" value="ECO:0007669"/>
    <property type="project" value="TreeGrafter"/>
</dbReference>
<dbReference type="Gene3D" id="1.20.1250.20">
    <property type="entry name" value="MFS general substrate transporter like domains"/>
    <property type="match status" value="1"/>
</dbReference>
<dbReference type="PANTHER" id="PTHR19432:SF35">
    <property type="entry name" value="SOLUTE CARRIER FAMILY 45 MEMBER 3 ISOFORM X1"/>
    <property type="match status" value="1"/>
</dbReference>
<evidence type="ECO:0000256" key="6">
    <source>
        <dbReference type="SAM" id="MobiDB-lite"/>
    </source>
</evidence>
<evidence type="ECO:0000256" key="3">
    <source>
        <dbReference type="ARBA" id="ARBA00022692"/>
    </source>
</evidence>
<evidence type="ECO:0000313" key="8">
    <source>
        <dbReference type="EMBL" id="AEO57831.1"/>
    </source>
</evidence>
<feature type="transmembrane region" description="Helical" evidence="7">
    <location>
        <begin position="392"/>
        <end position="412"/>
    </location>
</feature>
<keyword evidence="3 7" id="KW-0812">Transmembrane</keyword>
<proteinExistence type="predicted"/>
<feature type="compositionally biased region" description="Basic and acidic residues" evidence="6">
    <location>
        <begin position="8"/>
        <end position="21"/>
    </location>
</feature>
<dbReference type="PANTHER" id="PTHR19432">
    <property type="entry name" value="SUGAR TRANSPORTER"/>
    <property type="match status" value="1"/>
</dbReference>
<sequence length="682" mass="74535">MTSSLEESQDRARPATDEHHASPPSTPESNSKRREAGSQDGPEQQNQDGLNEHSPLLSPTSYSGEDNGLEDGRPLAGGADEKQANMSVWYLILLTIGIGGLQIAWSVEMSNGSPYLLSLGLSKSLMALVWIAGPLSGTLVQPYVGMLSDNCRIRWGKRKPFMIGGALATIVSLMFLAWTKEIVGGFLGLFGAAPDSEGVKASIIVVAVLWVYVLDFAINTVQAAIRAFIVDCAPTHQQESANAMASRFVGLGNIVGYLAGYMDLPSITWFFGDTQFKDLCAIASIALAVTVALSCITIHERDPRLEGPPSKNKPGILAFFRKIFTSIRRLPPQTKRVCQVQFCAWIGFFPMLFYTSAYIGEIYAEPYLEANPHMTPEELDKLYEEATRQGTFALLIFAIMGLATNVFLPFFIAPTYEIQRNVTAVAPGEAPRAIKGYDEKKSWLEYLIIPGFTLRRAWMLAQLLFTASMLCTVFVRSVSAATFLIGLVGITWALTLWAPWAIISAEISRRDEIRRAQYAQRNLWPDGRAGVASLDGYSSDEDRERSLTNADEDQDQDDADQAGVILGIHNMAIAAPQIIATVSSSIIFRFFQKPRGVPGDHSIAIVLALGGITVLISAFFIHQIKDDVGTPVDAMSAVEDGDAASSRPSTSHSRPRSFEQLPRASLERAALVRNKSFSGVEY</sequence>
<organism evidence="8 9">
    <name type="scientific">Thermothelomyces thermophilus (strain ATCC 42464 / BCRC 31852 / DSM 1799)</name>
    <name type="common">Sporotrichum thermophile</name>
    <dbReference type="NCBI Taxonomy" id="573729"/>
    <lineage>
        <taxon>Eukaryota</taxon>
        <taxon>Fungi</taxon>
        <taxon>Dikarya</taxon>
        <taxon>Ascomycota</taxon>
        <taxon>Pezizomycotina</taxon>
        <taxon>Sordariomycetes</taxon>
        <taxon>Sordariomycetidae</taxon>
        <taxon>Sordariales</taxon>
        <taxon>Chaetomiaceae</taxon>
        <taxon>Thermothelomyces</taxon>
    </lineage>
</organism>
<feature type="transmembrane region" description="Helical" evidence="7">
    <location>
        <begin position="481"/>
        <end position="505"/>
    </location>
</feature>
<feature type="region of interest" description="Disordered" evidence="6">
    <location>
        <begin position="639"/>
        <end position="662"/>
    </location>
</feature>
<feature type="transmembrane region" description="Helical" evidence="7">
    <location>
        <begin position="198"/>
        <end position="218"/>
    </location>
</feature>
<evidence type="ECO:0000313" key="9">
    <source>
        <dbReference type="Proteomes" id="UP000007322"/>
    </source>
</evidence>
<dbReference type="GeneID" id="11507702"/>
<feature type="transmembrane region" description="Helical" evidence="7">
    <location>
        <begin position="337"/>
        <end position="359"/>
    </location>
</feature>
<dbReference type="Pfam" id="PF13347">
    <property type="entry name" value="MFS_2"/>
    <property type="match status" value="1"/>
</dbReference>
<reference evidence="8 9" key="1">
    <citation type="journal article" date="2011" name="Nat. Biotechnol.">
        <title>Comparative genomic analysis of the thermophilic biomass-degrading fungi Myceliophthora thermophila and Thielavia terrestris.</title>
        <authorList>
            <person name="Berka R.M."/>
            <person name="Grigoriev I.V."/>
            <person name="Otillar R."/>
            <person name="Salamov A."/>
            <person name="Grimwood J."/>
            <person name="Reid I."/>
            <person name="Ishmael N."/>
            <person name="John T."/>
            <person name="Darmond C."/>
            <person name="Moisan M.-C."/>
            <person name="Henrissat B."/>
            <person name="Coutinho P.M."/>
            <person name="Lombard V."/>
            <person name="Natvig D.O."/>
            <person name="Lindquist E."/>
            <person name="Schmutz J."/>
            <person name="Lucas S."/>
            <person name="Harris P."/>
            <person name="Powlowski J."/>
            <person name="Bellemare A."/>
            <person name="Taylor D."/>
            <person name="Butler G."/>
            <person name="de Vries R.P."/>
            <person name="Allijn I.E."/>
            <person name="van den Brink J."/>
            <person name="Ushinsky S."/>
            <person name="Storms R."/>
            <person name="Powell A.J."/>
            <person name="Paulsen I.T."/>
            <person name="Elbourne L.D.H."/>
            <person name="Baker S.E."/>
            <person name="Magnuson J."/>
            <person name="LaBoissiere S."/>
            <person name="Clutterbuck A.J."/>
            <person name="Martinez D."/>
            <person name="Wogulis M."/>
            <person name="de Leon A.L."/>
            <person name="Rey M.W."/>
            <person name="Tsang A."/>
        </authorList>
    </citation>
    <scope>NUCLEOTIDE SEQUENCE [LARGE SCALE GENOMIC DNA]</scope>
    <source>
        <strain evidence="9">ATCC 42464 / BCRC 31852 / DSM 1799</strain>
    </source>
</reference>
<evidence type="ECO:0000256" key="5">
    <source>
        <dbReference type="ARBA" id="ARBA00023136"/>
    </source>
</evidence>
<keyword evidence="2" id="KW-0813">Transport</keyword>
<dbReference type="eggNOG" id="KOG0637">
    <property type="taxonomic scope" value="Eukaryota"/>
</dbReference>
<dbReference type="EMBL" id="CP003004">
    <property type="protein sequence ID" value="AEO57831.1"/>
    <property type="molecule type" value="Genomic_DNA"/>
</dbReference>
<dbReference type="RefSeq" id="XP_003663076.1">
    <property type="nucleotide sequence ID" value="XM_003663028.1"/>
</dbReference>
<name>G2QEP8_THET4</name>